<dbReference type="InterPro" id="IPR014544">
    <property type="entry name" value="UCP028408"/>
</dbReference>
<name>A0A918JLK3_9BURK</name>
<protein>
    <recommendedName>
        <fullName evidence="5">DUF3322 and DUF2220 domain-containing protein</fullName>
    </recommendedName>
</protein>
<dbReference type="Proteomes" id="UP000608345">
    <property type="component" value="Unassembled WGS sequence"/>
</dbReference>
<evidence type="ECO:0000259" key="2">
    <source>
        <dbReference type="Pfam" id="PF11795"/>
    </source>
</evidence>
<evidence type="ECO:0000313" key="3">
    <source>
        <dbReference type="EMBL" id="GGW88178.1"/>
    </source>
</evidence>
<evidence type="ECO:0008006" key="5">
    <source>
        <dbReference type="Google" id="ProtNLM"/>
    </source>
</evidence>
<dbReference type="EMBL" id="BMYS01000011">
    <property type="protein sequence ID" value="GGW88178.1"/>
    <property type="molecule type" value="Genomic_DNA"/>
</dbReference>
<dbReference type="PIRSF" id="PIRSF028408">
    <property type="entry name" value="UCP028408"/>
    <property type="match status" value="1"/>
</dbReference>
<feature type="domain" description="DUF3322" evidence="2">
    <location>
        <begin position="10"/>
        <end position="191"/>
    </location>
</feature>
<dbReference type="InterPro" id="IPR024537">
    <property type="entry name" value="DUF3322"/>
</dbReference>
<proteinExistence type="predicted"/>
<evidence type="ECO:0000259" key="1">
    <source>
        <dbReference type="Pfam" id="PF09983"/>
    </source>
</evidence>
<reference evidence="3" key="2">
    <citation type="submission" date="2020-09" db="EMBL/GenBank/DDBJ databases">
        <authorList>
            <person name="Sun Q."/>
            <person name="Kim S."/>
        </authorList>
    </citation>
    <scope>NUCLEOTIDE SEQUENCE</scope>
    <source>
        <strain evidence="3">KCTC 23732</strain>
    </source>
</reference>
<gene>
    <name evidence="3" type="ORF">GCM10011450_17730</name>
</gene>
<dbReference type="InterPro" id="IPR024534">
    <property type="entry name" value="JetD_C"/>
</dbReference>
<comment type="caution">
    <text evidence="3">The sequence shown here is derived from an EMBL/GenBank/DDBJ whole genome shotgun (WGS) entry which is preliminary data.</text>
</comment>
<organism evidence="3 4">
    <name type="scientific">Advenella faeciporci</name>
    <dbReference type="NCBI Taxonomy" id="797535"/>
    <lineage>
        <taxon>Bacteria</taxon>
        <taxon>Pseudomonadati</taxon>
        <taxon>Pseudomonadota</taxon>
        <taxon>Betaproteobacteria</taxon>
        <taxon>Burkholderiales</taxon>
        <taxon>Alcaligenaceae</taxon>
    </lineage>
</organism>
<feature type="domain" description="Wadjet protein JetD C-terminal" evidence="1">
    <location>
        <begin position="214"/>
        <end position="396"/>
    </location>
</feature>
<accession>A0A918JLK3</accession>
<evidence type="ECO:0000313" key="4">
    <source>
        <dbReference type="Proteomes" id="UP000608345"/>
    </source>
</evidence>
<sequence length="400" mass="46942">MSKQDWSTQTDLRSQLQRFWDKGELLRTRLPHAAPLFPWQLRLKKPNSLDLGNNFEQVRRWIGQLQQLDKRYRLTWKEVNHRQLGRNHIPDQVWIEQAEDALGLLGQRRAAQQFDQLVENTLDDFPELLPWLEKYPLTALEHAASWHKVLAVLHWFRKHPHSGLYLRQLDIAGVDTKFIEQHRGLLGKLLDLALPAEYINEQWRGADGFTRRYGLQDKPLRVRLRILDSTLAIAGLNDLELPVEQLARLHLPVEKVFVTENEINALAFPDQPGAILLFGQGYALNTLGQIPWLTRQPLYYWGDIDTHGFAILNRLRSHLPHTQSLLMDTATLLHHHEMWGQEPEDKRCTSELPLLTDSEQALYQALRDNKIYTPDRQPVKNLRFEQEHVRFSWLLHHLPE</sequence>
<dbReference type="RefSeq" id="WP_189385131.1">
    <property type="nucleotide sequence ID" value="NZ_BAABFY010000006.1"/>
</dbReference>
<keyword evidence="4" id="KW-1185">Reference proteome</keyword>
<dbReference type="AlphaFoldDB" id="A0A918JLK3"/>
<reference evidence="3" key="1">
    <citation type="journal article" date="2014" name="Int. J. Syst. Evol. Microbiol.">
        <title>Complete genome sequence of Corynebacterium casei LMG S-19264T (=DSM 44701T), isolated from a smear-ripened cheese.</title>
        <authorList>
            <consortium name="US DOE Joint Genome Institute (JGI-PGF)"/>
            <person name="Walter F."/>
            <person name="Albersmeier A."/>
            <person name="Kalinowski J."/>
            <person name="Ruckert C."/>
        </authorList>
    </citation>
    <scope>NUCLEOTIDE SEQUENCE</scope>
    <source>
        <strain evidence="3">KCTC 23732</strain>
    </source>
</reference>
<dbReference type="Pfam" id="PF11795">
    <property type="entry name" value="DUF3322"/>
    <property type="match status" value="1"/>
</dbReference>
<dbReference type="Pfam" id="PF09983">
    <property type="entry name" value="JetD_C"/>
    <property type="match status" value="1"/>
</dbReference>